<gene>
    <name evidence="2" type="ORF">MUB46_05795</name>
</gene>
<dbReference type="SUPFAM" id="SSF100950">
    <property type="entry name" value="NagB/RpiA/CoA transferase-like"/>
    <property type="match status" value="1"/>
</dbReference>
<sequence length="313" mass="33668">MNETMQRRRKLVETDAAAALIGEWLGDGDLLALGGLFKQGRPMALVREVIRSGRKELKLISSPGSGFDADLMIAAGCVAETFLPAVTLEDRMCPSFRAAAEAGTITAHCVDALSVVGGFLAAANGVPFQPVAAWKGSDVPANNPLIAPIECPFSGEKLFATKAIRPKLALLHAQEGDVYGNVRHLSTMTYADQMIARAAERVIVSVDRIVSTENIVERSRETTIPCIYVDAIVELPYGAHPTGSFPLYSIDEAHIEHYATVAEAVRRGGDAARPQLQAYLDRHVRGTRDPQAYVDSVGGAARMKELENEAAEL</sequence>
<dbReference type="InterPro" id="IPR004165">
    <property type="entry name" value="CoA_trans_fam_I"/>
</dbReference>
<dbReference type="PANTHER" id="PTHR13707">
    <property type="entry name" value="KETOACID-COENZYME A TRANSFERASE"/>
    <property type="match status" value="1"/>
</dbReference>
<dbReference type="Pfam" id="PF01144">
    <property type="entry name" value="CoA_trans"/>
    <property type="match status" value="1"/>
</dbReference>
<keyword evidence="1 2" id="KW-0808">Transferase</keyword>
<dbReference type="PANTHER" id="PTHR13707:SF60">
    <property type="entry name" value="ACETATE COA-TRANSFERASE SUBUNIT ALPHA"/>
    <property type="match status" value="1"/>
</dbReference>
<dbReference type="EMBL" id="JALIDZ010000002">
    <property type="protein sequence ID" value="MCT8971370.1"/>
    <property type="molecule type" value="Genomic_DNA"/>
</dbReference>
<dbReference type="RefSeq" id="WP_261614931.1">
    <property type="nucleotide sequence ID" value="NZ_JALIDZ010000002.1"/>
</dbReference>
<proteinExistence type="predicted"/>
<dbReference type="GO" id="GO:0008410">
    <property type="term" value="F:CoA-transferase activity"/>
    <property type="evidence" value="ECO:0007669"/>
    <property type="project" value="InterPro"/>
</dbReference>
<dbReference type="Gene3D" id="3.40.1080.10">
    <property type="entry name" value="Glutaconate Coenzyme A-transferase"/>
    <property type="match status" value="1"/>
</dbReference>
<dbReference type="AlphaFoldDB" id="A0AAW5QTV6"/>
<dbReference type="InterPro" id="IPR037171">
    <property type="entry name" value="NagB/RpiA_transferase-like"/>
</dbReference>
<organism evidence="2 3">
    <name type="scientific">Microbaculum marinisediminis</name>
    <dbReference type="NCBI Taxonomy" id="2931392"/>
    <lineage>
        <taxon>Bacteria</taxon>
        <taxon>Pseudomonadati</taxon>
        <taxon>Pseudomonadota</taxon>
        <taxon>Alphaproteobacteria</taxon>
        <taxon>Hyphomicrobiales</taxon>
        <taxon>Tepidamorphaceae</taxon>
        <taxon>Microbaculum</taxon>
    </lineage>
</organism>
<evidence type="ECO:0000313" key="3">
    <source>
        <dbReference type="Proteomes" id="UP001320898"/>
    </source>
</evidence>
<reference evidence="2 3" key="1">
    <citation type="submission" date="2022-04" db="EMBL/GenBank/DDBJ databases">
        <authorList>
            <person name="Ye Y.-Q."/>
            <person name="Du Z.-J."/>
        </authorList>
    </citation>
    <scope>NUCLEOTIDE SEQUENCE [LARGE SCALE GENOMIC DNA]</scope>
    <source>
        <strain evidence="2 3">A6E488</strain>
    </source>
</reference>
<keyword evidence="3" id="KW-1185">Reference proteome</keyword>
<comment type="caution">
    <text evidence="2">The sequence shown here is derived from an EMBL/GenBank/DDBJ whole genome shotgun (WGS) entry which is preliminary data.</text>
</comment>
<protein>
    <submittedName>
        <fullName evidence="2">CoA transferase subunit A</fullName>
    </submittedName>
</protein>
<evidence type="ECO:0000313" key="2">
    <source>
        <dbReference type="EMBL" id="MCT8971370.1"/>
    </source>
</evidence>
<evidence type="ECO:0000256" key="1">
    <source>
        <dbReference type="ARBA" id="ARBA00022679"/>
    </source>
</evidence>
<accession>A0AAW5QTV6</accession>
<dbReference type="Gene3D" id="3.30.30.40">
    <property type="match status" value="1"/>
</dbReference>
<name>A0AAW5QTV6_9HYPH</name>
<dbReference type="Proteomes" id="UP001320898">
    <property type="component" value="Unassembled WGS sequence"/>
</dbReference>
<dbReference type="SMART" id="SM00882">
    <property type="entry name" value="CoA_trans"/>
    <property type="match status" value="1"/>
</dbReference>